<feature type="transmembrane region" description="Helical" evidence="11">
    <location>
        <begin position="228"/>
        <end position="248"/>
    </location>
</feature>
<dbReference type="AlphaFoldDB" id="A0A2N5UWL4"/>
<dbReference type="InterPro" id="IPR032816">
    <property type="entry name" value="VTT_dom"/>
</dbReference>
<evidence type="ECO:0000313" key="15">
    <source>
        <dbReference type="EMBL" id="PLW42026.1"/>
    </source>
</evidence>
<feature type="region of interest" description="Disordered" evidence="10">
    <location>
        <begin position="475"/>
        <end position="509"/>
    </location>
</feature>
<feature type="transmembrane region" description="Helical" evidence="11">
    <location>
        <begin position="380"/>
        <end position="404"/>
    </location>
</feature>
<evidence type="ECO:0000256" key="10">
    <source>
        <dbReference type="SAM" id="MobiDB-lite"/>
    </source>
</evidence>
<comment type="function">
    <text evidence="1">Golgi membrane protein involved in vesicular trafficking and spindle migration.</text>
</comment>
<protein>
    <recommendedName>
        <fullName evidence="4">Golgi apparatus membrane protein TVP38</fullName>
    </recommendedName>
    <alternativeName>
        <fullName evidence="5">Golgi apparatus membrane protein tvp38</fullName>
    </alternativeName>
</protein>
<evidence type="ECO:0000256" key="1">
    <source>
        <dbReference type="ARBA" id="ARBA00002978"/>
    </source>
</evidence>
<dbReference type="EMBL" id="PGCJ01000162">
    <property type="protein sequence ID" value="PLW42026.1"/>
    <property type="molecule type" value="Genomic_DNA"/>
</dbReference>
<dbReference type="PANTHER" id="PTHR47549:SF2">
    <property type="entry name" value="GOLGI APPARATUS MEMBRANE PROTEIN TVP38"/>
    <property type="match status" value="1"/>
</dbReference>
<dbReference type="Proteomes" id="UP000235392">
    <property type="component" value="Unassembled WGS sequence"/>
</dbReference>
<sequence length="509" mass="55865">MEPSSKPCGGVQHVDENNQHAQLSTSNPLPSSSTEPPLSLEAPSRPVSVLIDSLPENHHNSHPQPGFINPICCALPPGSPPTPLAFPSSDPSVQVDDPLAALSSTSIHPQLTTHTSMDSPPADAYRKEHIHLSSAHLPTHIGPTLTYRSSSSSPTVVGPSVEKLPISKPTHFTPSSSTTGHKLRLHQRFARAVRQEASECKEAALEIAHFIRHHDWKQTSKKAIQRKYWGWWLLLLVIIILSTLLSSYHTKVALYLKPYQAQIKNASWSWIIPTILLIIVSFPPLFGHELIILVAGMIWGLWIGFAIACAGTFLGEIMTYYAFKYLIGERSARVEAGSVTYASLAKLMREGGLGMVILVRASAMPGHVCTAMQATIGIGLWVFTVACVVTLPKQFALVYVGMLLGDPSLNPRDPLSVEASSKTDRETQAHHRISAAVFLLTAFFTILSAYIVWMRLRKIRPIVQQEFDARNKLTLNESPSLPDPLPEKPPQLADHPFYQNSTSECPPSA</sequence>
<feature type="transmembrane region" description="Helical" evidence="11">
    <location>
        <begin position="433"/>
        <end position="453"/>
    </location>
</feature>
<reference evidence="16 17" key="1">
    <citation type="submission" date="2017-11" db="EMBL/GenBank/DDBJ databases">
        <title>De novo assembly and phasing of dikaryotic genomes from two isolates of Puccinia coronata f. sp. avenae, the causal agent of oat crown rust.</title>
        <authorList>
            <person name="Miller M.E."/>
            <person name="Zhang Y."/>
            <person name="Omidvar V."/>
            <person name="Sperschneider J."/>
            <person name="Schwessinger B."/>
            <person name="Raley C."/>
            <person name="Palmer J.M."/>
            <person name="Garnica D."/>
            <person name="Upadhyaya N."/>
            <person name="Rathjen J."/>
            <person name="Taylor J.M."/>
            <person name="Park R.F."/>
            <person name="Dodds P.N."/>
            <person name="Hirsch C.D."/>
            <person name="Kianian S.F."/>
            <person name="Figueroa M."/>
        </authorList>
    </citation>
    <scope>NUCLEOTIDE SEQUENCE [LARGE SCALE GENOMIC DNA]</scope>
    <source>
        <strain evidence="15">12NC29</strain>
        <strain evidence="13">12SD80</strain>
    </source>
</reference>
<dbReference type="GO" id="GO:0000139">
    <property type="term" value="C:Golgi membrane"/>
    <property type="evidence" value="ECO:0007669"/>
    <property type="project" value="UniProtKB-SubCell"/>
</dbReference>
<organism evidence="15 16">
    <name type="scientific">Puccinia coronata f. sp. avenae</name>
    <dbReference type="NCBI Taxonomy" id="200324"/>
    <lineage>
        <taxon>Eukaryota</taxon>
        <taxon>Fungi</taxon>
        <taxon>Dikarya</taxon>
        <taxon>Basidiomycota</taxon>
        <taxon>Pucciniomycotina</taxon>
        <taxon>Pucciniomycetes</taxon>
        <taxon>Pucciniales</taxon>
        <taxon>Pucciniaceae</taxon>
        <taxon>Puccinia</taxon>
    </lineage>
</organism>
<accession>A0A2N5UWL4</accession>
<dbReference type="Pfam" id="PF09335">
    <property type="entry name" value="VTT_dom"/>
    <property type="match status" value="1"/>
</dbReference>
<dbReference type="InterPro" id="IPR051076">
    <property type="entry name" value="Golgi_membrane_TVP38/TMEM64"/>
</dbReference>
<evidence type="ECO:0000256" key="7">
    <source>
        <dbReference type="ARBA" id="ARBA00022989"/>
    </source>
</evidence>
<dbReference type="Proteomes" id="UP000235388">
    <property type="component" value="Unassembled WGS sequence"/>
</dbReference>
<feature type="region of interest" description="Disordered" evidence="10">
    <location>
        <begin position="1"/>
        <end position="45"/>
    </location>
</feature>
<keyword evidence="7 11" id="KW-1133">Transmembrane helix</keyword>
<evidence type="ECO:0000256" key="9">
    <source>
        <dbReference type="ARBA" id="ARBA00023136"/>
    </source>
</evidence>
<keyword evidence="16" id="KW-1185">Reference proteome</keyword>
<evidence type="ECO:0000256" key="5">
    <source>
        <dbReference type="ARBA" id="ARBA00020673"/>
    </source>
</evidence>
<feature type="transmembrane region" description="Helical" evidence="11">
    <location>
        <begin position="268"/>
        <end position="286"/>
    </location>
</feature>
<feature type="transmembrane region" description="Helical" evidence="11">
    <location>
        <begin position="298"/>
        <end position="323"/>
    </location>
</feature>
<evidence type="ECO:0000313" key="17">
    <source>
        <dbReference type="Proteomes" id="UP000235392"/>
    </source>
</evidence>
<proteinExistence type="inferred from homology"/>
<evidence type="ECO:0000256" key="2">
    <source>
        <dbReference type="ARBA" id="ARBA00004653"/>
    </source>
</evidence>
<feature type="compositionally biased region" description="Polar residues" evidence="10">
    <location>
        <begin position="498"/>
        <end position="509"/>
    </location>
</feature>
<evidence type="ECO:0000256" key="8">
    <source>
        <dbReference type="ARBA" id="ARBA00023034"/>
    </source>
</evidence>
<keyword evidence="8" id="KW-0333">Golgi apparatus</keyword>
<keyword evidence="9 11" id="KW-0472">Membrane</keyword>
<dbReference type="STRING" id="200324.A0A2N5UWL4"/>
<evidence type="ECO:0000256" key="11">
    <source>
        <dbReference type="SAM" id="Phobius"/>
    </source>
</evidence>
<name>A0A2N5UWL4_9BASI</name>
<comment type="similarity">
    <text evidence="3">Belongs to the TVP38/TMEM64 family.</text>
</comment>
<evidence type="ECO:0000256" key="3">
    <source>
        <dbReference type="ARBA" id="ARBA00008640"/>
    </source>
</evidence>
<dbReference type="EMBL" id="PGCJ01001252">
    <property type="protein sequence ID" value="PLW07138.1"/>
    <property type="molecule type" value="Genomic_DNA"/>
</dbReference>
<evidence type="ECO:0000256" key="4">
    <source>
        <dbReference type="ARBA" id="ARBA00013533"/>
    </source>
</evidence>
<comment type="subcellular location">
    <subcellularLocation>
        <location evidence="2">Golgi apparatus membrane</location>
        <topology evidence="2">Multi-pass membrane protein</topology>
    </subcellularLocation>
</comment>
<gene>
    <name evidence="15" type="ORF">PCANC_13139</name>
    <name evidence="14" type="ORF">PCANC_24854</name>
    <name evidence="13" type="ORF">PCASD_25691</name>
</gene>
<evidence type="ECO:0000256" key="6">
    <source>
        <dbReference type="ARBA" id="ARBA00022692"/>
    </source>
</evidence>
<feature type="domain" description="VTT" evidence="12">
    <location>
        <begin position="288"/>
        <end position="401"/>
    </location>
</feature>
<dbReference type="EMBL" id="PGCI01001210">
    <property type="protein sequence ID" value="PLW06538.1"/>
    <property type="molecule type" value="Genomic_DNA"/>
</dbReference>
<keyword evidence="6 11" id="KW-0812">Transmembrane</keyword>
<evidence type="ECO:0000313" key="13">
    <source>
        <dbReference type="EMBL" id="PLW06538.1"/>
    </source>
</evidence>
<dbReference type="OrthoDB" id="166803at2759"/>
<comment type="caution">
    <text evidence="15">The sequence shown here is derived from an EMBL/GenBank/DDBJ whole genome shotgun (WGS) entry which is preliminary data.</text>
</comment>
<feature type="compositionally biased region" description="Low complexity" evidence="10">
    <location>
        <begin position="23"/>
        <end position="44"/>
    </location>
</feature>
<dbReference type="PANTHER" id="PTHR47549">
    <property type="entry name" value="GOLGI APPARATUS MEMBRANE PROTEIN TVP38-RELATED"/>
    <property type="match status" value="1"/>
</dbReference>
<evidence type="ECO:0000259" key="12">
    <source>
        <dbReference type="Pfam" id="PF09335"/>
    </source>
</evidence>
<evidence type="ECO:0000313" key="16">
    <source>
        <dbReference type="Proteomes" id="UP000235388"/>
    </source>
</evidence>
<evidence type="ECO:0000313" key="14">
    <source>
        <dbReference type="EMBL" id="PLW07138.1"/>
    </source>
</evidence>